<evidence type="ECO:0000313" key="4">
    <source>
        <dbReference type="Proteomes" id="UP000822688"/>
    </source>
</evidence>
<keyword evidence="1" id="KW-0732">Signal</keyword>
<protein>
    <submittedName>
        <fullName evidence="3">Uncharacterized protein</fullName>
    </submittedName>
</protein>
<accession>A0A8T0IJX0</accession>
<gene>
    <name evidence="2" type="ORF">KC19_3G037600</name>
    <name evidence="3" type="ORF">KC19_3G183800</name>
</gene>
<organism evidence="3 4">
    <name type="scientific">Ceratodon purpureus</name>
    <name type="common">Fire moss</name>
    <name type="synonym">Dicranum purpureum</name>
    <dbReference type="NCBI Taxonomy" id="3225"/>
    <lineage>
        <taxon>Eukaryota</taxon>
        <taxon>Viridiplantae</taxon>
        <taxon>Streptophyta</taxon>
        <taxon>Embryophyta</taxon>
        <taxon>Bryophyta</taxon>
        <taxon>Bryophytina</taxon>
        <taxon>Bryopsida</taxon>
        <taxon>Dicranidae</taxon>
        <taxon>Pseudoditrichales</taxon>
        <taxon>Ditrichaceae</taxon>
        <taxon>Ceratodon</taxon>
    </lineage>
</organism>
<name>A0A8T0IJX0_CERPU</name>
<dbReference type="Proteomes" id="UP000822688">
    <property type="component" value="Chromosome 3"/>
</dbReference>
<keyword evidence="4" id="KW-1185">Reference proteome</keyword>
<feature type="chain" id="PRO_5036274548" evidence="1">
    <location>
        <begin position="28"/>
        <end position="50"/>
    </location>
</feature>
<evidence type="ECO:0000313" key="2">
    <source>
        <dbReference type="EMBL" id="KAG0582149.1"/>
    </source>
</evidence>
<proteinExistence type="predicted"/>
<comment type="caution">
    <text evidence="3">The sequence shown here is derived from an EMBL/GenBank/DDBJ whole genome shotgun (WGS) entry which is preliminary data.</text>
</comment>
<dbReference type="EMBL" id="CM026423">
    <property type="protein sequence ID" value="KAG0582149.1"/>
    <property type="molecule type" value="Genomic_DNA"/>
</dbReference>
<sequence length="50" mass="5680">MVLWHIAAVLKLLLWNDYIMLIMESRALVWCCSNDVAQGKCVVKPCARSS</sequence>
<dbReference type="EMBL" id="CM026423">
    <property type="protein sequence ID" value="KAG0584084.1"/>
    <property type="molecule type" value="Genomic_DNA"/>
</dbReference>
<evidence type="ECO:0000256" key="1">
    <source>
        <dbReference type="SAM" id="SignalP"/>
    </source>
</evidence>
<evidence type="ECO:0000313" key="3">
    <source>
        <dbReference type="EMBL" id="KAG0584084.1"/>
    </source>
</evidence>
<dbReference type="AlphaFoldDB" id="A0A8T0IJX0"/>
<feature type="signal peptide" evidence="1">
    <location>
        <begin position="1"/>
        <end position="27"/>
    </location>
</feature>
<reference evidence="3" key="1">
    <citation type="submission" date="2020-06" db="EMBL/GenBank/DDBJ databases">
        <title>WGS assembly of Ceratodon purpureus strain R40.</title>
        <authorList>
            <person name="Carey S.B."/>
            <person name="Jenkins J."/>
            <person name="Shu S."/>
            <person name="Lovell J.T."/>
            <person name="Sreedasyam A."/>
            <person name="Maumus F."/>
            <person name="Tiley G.P."/>
            <person name="Fernandez-Pozo N."/>
            <person name="Barry K."/>
            <person name="Chen C."/>
            <person name="Wang M."/>
            <person name="Lipzen A."/>
            <person name="Daum C."/>
            <person name="Saski C.A."/>
            <person name="Payton A.C."/>
            <person name="Mcbreen J.C."/>
            <person name="Conrad R.E."/>
            <person name="Kollar L.M."/>
            <person name="Olsson S."/>
            <person name="Huttunen S."/>
            <person name="Landis J.B."/>
            <person name="Wickett N.J."/>
            <person name="Johnson M.G."/>
            <person name="Rensing S.A."/>
            <person name="Grimwood J."/>
            <person name="Schmutz J."/>
            <person name="Mcdaniel S.F."/>
        </authorList>
    </citation>
    <scope>NUCLEOTIDE SEQUENCE</scope>
    <source>
        <strain evidence="3">R40</strain>
    </source>
</reference>